<dbReference type="GO" id="GO:0006366">
    <property type="term" value="P:transcription by RNA polymerase II"/>
    <property type="evidence" value="ECO:0007669"/>
    <property type="project" value="TreeGrafter"/>
</dbReference>
<gene>
    <name evidence="6" type="ORF">EJ06DRAFT_518377</name>
</gene>
<evidence type="ECO:0000313" key="6">
    <source>
        <dbReference type="EMBL" id="KAF2405394.1"/>
    </source>
</evidence>
<dbReference type="PANTHER" id="PTHR13946">
    <property type="entry name" value="DNA-DIRECTED RNA POLYMERASE I,II,III"/>
    <property type="match status" value="1"/>
</dbReference>
<evidence type="ECO:0000313" key="7">
    <source>
        <dbReference type="Proteomes" id="UP000799640"/>
    </source>
</evidence>
<feature type="domain" description="DNA-directed RNA polymerase RBP11-like dimerisation" evidence="5">
    <location>
        <begin position="106"/>
        <end position="174"/>
    </location>
</feature>
<accession>A0A6G1IB39</accession>
<sequence>MNERSLVDLTTDEALYEDSCMTPGLSPVLPFTRWYPRVTETPDVENVDKETEGMKKKMSPANAKVPEFNPNDILPDDPVDDNVRVLTPVAKVSYERIPGMKNGAFIDLGGEDHTLGNLITCHLNKHPAVTFAAYTMPNPQKEALRIRIHTDGTITPKAVFALVCQRLIRDCTMLNINFTREWELFKMRPKPAPKIVEKDKATGQWKAQGVSQGQVESCLQGQAGSRHHGQAGNSTQDANGKLTGQAAMDFLMEEEPDSLFIPKGPVTPTGDTDTDPETPDMDVEPPTYTGKGKGRAV</sequence>
<organism evidence="6 7">
    <name type="scientific">Trichodelitschia bisporula</name>
    <dbReference type="NCBI Taxonomy" id="703511"/>
    <lineage>
        <taxon>Eukaryota</taxon>
        <taxon>Fungi</taxon>
        <taxon>Dikarya</taxon>
        <taxon>Ascomycota</taxon>
        <taxon>Pezizomycotina</taxon>
        <taxon>Dothideomycetes</taxon>
        <taxon>Dothideomycetes incertae sedis</taxon>
        <taxon>Phaeotrichales</taxon>
        <taxon>Phaeotrichaceae</taxon>
        <taxon>Trichodelitschia</taxon>
    </lineage>
</organism>
<reference evidence="6" key="1">
    <citation type="journal article" date="2020" name="Stud. Mycol.">
        <title>101 Dothideomycetes genomes: a test case for predicting lifestyles and emergence of pathogens.</title>
        <authorList>
            <person name="Haridas S."/>
            <person name="Albert R."/>
            <person name="Binder M."/>
            <person name="Bloem J."/>
            <person name="Labutti K."/>
            <person name="Salamov A."/>
            <person name="Andreopoulos B."/>
            <person name="Baker S."/>
            <person name="Barry K."/>
            <person name="Bills G."/>
            <person name="Bluhm B."/>
            <person name="Cannon C."/>
            <person name="Castanera R."/>
            <person name="Culley D."/>
            <person name="Daum C."/>
            <person name="Ezra D."/>
            <person name="Gonzalez J."/>
            <person name="Henrissat B."/>
            <person name="Kuo A."/>
            <person name="Liang C."/>
            <person name="Lipzen A."/>
            <person name="Lutzoni F."/>
            <person name="Magnuson J."/>
            <person name="Mondo S."/>
            <person name="Nolan M."/>
            <person name="Ohm R."/>
            <person name="Pangilinan J."/>
            <person name="Park H.-J."/>
            <person name="Ramirez L."/>
            <person name="Alfaro M."/>
            <person name="Sun H."/>
            <person name="Tritt A."/>
            <person name="Yoshinaga Y."/>
            <person name="Zwiers L.-H."/>
            <person name="Turgeon B."/>
            <person name="Goodwin S."/>
            <person name="Spatafora J."/>
            <person name="Crous P."/>
            <person name="Grigoriev I."/>
        </authorList>
    </citation>
    <scope>NUCLEOTIDE SEQUENCE</scope>
    <source>
        <strain evidence="6">CBS 262.69</strain>
    </source>
</reference>
<dbReference type="InterPro" id="IPR036603">
    <property type="entry name" value="RBP11-like"/>
</dbReference>
<dbReference type="GO" id="GO:0005665">
    <property type="term" value="C:RNA polymerase II, core complex"/>
    <property type="evidence" value="ECO:0007669"/>
    <property type="project" value="TreeGrafter"/>
</dbReference>
<protein>
    <submittedName>
        <fullName evidence="6">RBP11-like subunits of RNA polymerase</fullName>
    </submittedName>
</protein>
<dbReference type="AlphaFoldDB" id="A0A6G1IB39"/>
<dbReference type="OrthoDB" id="10248581at2759"/>
<evidence type="ECO:0000256" key="3">
    <source>
        <dbReference type="ARBA" id="ARBA00025751"/>
    </source>
</evidence>
<feature type="region of interest" description="Disordered" evidence="4">
    <location>
        <begin position="221"/>
        <end position="240"/>
    </location>
</feature>
<feature type="region of interest" description="Disordered" evidence="4">
    <location>
        <begin position="255"/>
        <end position="297"/>
    </location>
</feature>
<proteinExistence type="inferred from homology"/>
<feature type="compositionally biased region" description="Acidic residues" evidence="4">
    <location>
        <begin position="272"/>
        <end position="283"/>
    </location>
</feature>
<dbReference type="GO" id="GO:0003899">
    <property type="term" value="F:DNA-directed RNA polymerase activity"/>
    <property type="evidence" value="ECO:0007669"/>
    <property type="project" value="TreeGrafter"/>
</dbReference>
<name>A0A6G1IB39_9PEZI</name>
<evidence type="ECO:0000256" key="1">
    <source>
        <dbReference type="ARBA" id="ARBA00022478"/>
    </source>
</evidence>
<feature type="region of interest" description="Disordered" evidence="4">
    <location>
        <begin position="48"/>
        <end position="76"/>
    </location>
</feature>
<evidence type="ECO:0000256" key="4">
    <source>
        <dbReference type="SAM" id="MobiDB-lite"/>
    </source>
</evidence>
<dbReference type="GO" id="GO:0046983">
    <property type="term" value="F:protein dimerization activity"/>
    <property type="evidence" value="ECO:0007669"/>
    <property type="project" value="InterPro"/>
</dbReference>
<dbReference type="SUPFAM" id="SSF55257">
    <property type="entry name" value="RBP11-like subunits of RNA polymerase"/>
    <property type="match status" value="1"/>
</dbReference>
<dbReference type="Proteomes" id="UP000799640">
    <property type="component" value="Unassembled WGS sequence"/>
</dbReference>
<dbReference type="Gene3D" id="3.30.1360.10">
    <property type="entry name" value="RNA polymerase, RBP11-like subunit"/>
    <property type="match status" value="1"/>
</dbReference>
<evidence type="ECO:0000259" key="5">
    <source>
        <dbReference type="Pfam" id="PF13656"/>
    </source>
</evidence>
<keyword evidence="1" id="KW-0240">DNA-directed RNA polymerase</keyword>
<dbReference type="PANTHER" id="PTHR13946:SF16">
    <property type="entry name" value="DNA-DIRECTED RNA POLYMERASE II SUBUNIT RPB11"/>
    <property type="match status" value="1"/>
</dbReference>
<comment type="similarity">
    <text evidence="3">Belongs to the archaeal Rpo11/eukaryotic RPB11/RPC19 RNA polymerase subunit family.</text>
</comment>
<dbReference type="Pfam" id="PF13656">
    <property type="entry name" value="RNA_pol_L_2"/>
    <property type="match status" value="1"/>
</dbReference>
<dbReference type="EMBL" id="ML996687">
    <property type="protein sequence ID" value="KAF2405394.1"/>
    <property type="molecule type" value="Genomic_DNA"/>
</dbReference>
<dbReference type="InterPro" id="IPR009025">
    <property type="entry name" value="RBP11-like_dimer"/>
</dbReference>
<evidence type="ECO:0000256" key="2">
    <source>
        <dbReference type="ARBA" id="ARBA00023163"/>
    </source>
</evidence>
<keyword evidence="2" id="KW-0804">Transcription</keyword>
<keyword evidence="7" id="KW-1185">Reference proteome</keyword>